<evidence type="ECO:0000313" key="11">
    <source>
        <dbReference type="Proteomes" id="UP001303046"/>
    </source>
</evidence>
<feature type="region of interest" description="Disordered" evidence="8">
    <location>
        <begin position="1"/>
        <end position="41"/>
    </location>
</feature>
<evidence type="ECO:0000256" key="7">
    <source>
        <dbReference type="PROSITE-ProRule" id="PRU00042"/>
    </source>
</evidence>
<dbReference type="PROSITE" id="PS50157">
    <property type="entry name" value="ZINC_FINGER_C2H2_2"/>
    <property type="match status" value="5"/>
</dbReference>
<feature type="region of interest" description="Disordered" evidence="8">
    <location>
        <begin position="821"/>
        <end position="858"/>
    </location>
</feature>
<evidence type="ECO:0000256" key="5">
    <source>
        <dbReference type="ARBA" id="ARBA00022833"/>
    </source>
</evidence>
<feature type="domain" description="C2H2-type" evidence="9">
    <location>
        <begin position="456"/>
        <end position="483"/>
    </location>
</feature>
<evidence type="ECO:0000256" key="6">
    <source>
        <dbReference type="ARBA" id="ARBA00023242"/>
    </source>
</evidence>
<evidence type="ECO:0000256" key="2">
    <source>
        <dbReference type="ARBA" id="ARBA00022723"/>
    </source>
</evidence>
<feature type="domain" description="C2H2-type" evidence="9">
    <location>
        <begin position="1004"/>
        <end position="1031"/>
    </location>
</feature>
<comment type="caution">
    <text evidence="10">The sequence shown here is derived from an EMBL/GenBank/DDBJ whole genome shotgun (WGS) entry which is preliminary data.</text>
</comment>
<feature type="domain" description="C2H2-type" evidence="9">
    <location>
        <begin position="1509"/>
        <end position="1536"/>
    </location>
</feature>
<keyword evidence="5" id="KW-0862">Zinc</keyword>
<keyword evidence="11" id="KW-1185">Reference proteome</keyword>
<reference evidence="10 11" key="1">
    <citation type="submission" date="2023-08" db="EMBL/GenBank/DDBJ databases">
        <title>A Necator americanus chromosomal reference genome.</title>
        <authorList>
            <person name="Ilik V."/>
            <person name="Petrzelkova K.J."/>
            <person name="Pardy F."/>
            <person name="Fuh T."/>
            <person name="Niatou-Singa F.S."/>
            <person name="Gouil Q."/>
            <person name="Baker L."/>
            <person name="Ritchie M.E."/>
            <person name="Jex A.R."/>
            <person name="Gazzola D."/>
            <person name="Li H."/>
            <person name="Toshio Fujiwara R."/>
            <person name="Zhan B."/>
            <person name="Aroian R.V."/>
            <person name="Pafco B."/>
            <person name="Schwarz E.M."/>
        </authorList>
    </citation>
    <scope>NUCLEOTIDE SEQUENCE [LARGE SCALE GENOMIC DNA]</scope>
    <source>
        <strain evidence="10 11">Aroian</strain>
        <tissue evidence="10">Whole animal</tissue>
    </source>
</reference>
<keyword evidence="6" id="KW-0539">Nucleus</keyword>
<feature type="domain" description="C2H2-type" evidence="9">
    <location>
        <begin position="1433"/>
        <end position="1459"/>
    </location>
</feature>
<dbReference type="InterPro" id="IPR050331">
    <property type="entry name" value="Zinc_finger"/>
</dbReference>
<name>A0ABR1D1I4_NECAM</name>
<accession>A0ABR1D1I4</accession>
<keyword evidence="3" id="KW-0677">Repeat</keyword>
<evidence type="ECO:0000313" key="10">
    <source>
        <dbReference type="EMBL" id="KAK6744130.1"/>
    </source>
</evidence>
<feature type="region of interest" description="Disordered" evidence="8">
    <location>
        <begin position="1251"/>
        <end position="1290"/>
    </location>
</feature>
<evidence type="ECO:0000256" key="1">
    <source>
        <dbReference type="ARBA" id="ARBA00004123"/>
    </source>
</evidence>
<feature type="compositionally biased region" description="Basic residues" evidence="8">
    <location>
        <begin position="544"/>
        <end position="554"/>
    </location>
</feature>
<dbReference type="EMBL" id="JAVFWL010000003">
    <property type="protein sequence ID" value="KAK6744130.1"/>
    <property type="molecule type" value="Genomic_DNA"/>
</dbReference>
<dbReference type="PANTHER" id="PTHR16515">
    <property type="entry name" value="PR DOMAIN ZINC FINGER PROTEIN"/>
    <property type="match status" value="1"/>
</dbReference>
<evidence type="ECO:0000256" key="8">
    <source>
        <dbReference type="SAM" id="MobiDB-lite"/>
    </source>
</evidence>
<dbReference type="PROSITE" id="PS00028">
    <property type="entry name" value="ZINC_FINGER_C2H2_1"/>
    <property type="match status" value="6"/>
</dbReference>
<feature type="region of interest" description="Disordered" evidence="8">
    <location>
        <begin position="544"/>
        <end position="571"/>
    </location>
</feature>
<feature type="compositionally biased region" description="Acidic residues" evidence="8">
    <location>
        <begin position="1265"/>
        <end position="1274"/>
    </location>
</feature>
<feature type="region of interest" description="Disordered" evidence="8">
    <location>
        <begin position="65"/>
        <end position="96"/>
    </location>
</feature>
<feature type="compositionally biased region" description="Basic and acidic residues" evidence="8">
    <location>
        <begin position="1"/>
        <end position="16"/>
    </location>
</feature>
<feature type="region of interest" description="Disordered" evidence="8">
    <location>
        <begin position="942"/>
        <end position="988"/>
    </location>
</feature>
<comment type="subcellular location">
    <subcellularLocation>
        <location evidence="1">Nucleus</location>
    </subcellularLocation>
</comment>
<organism evidence="10 11">
    <name type="scientific">Necator americanus</name>
    <name type="common">Human hookworm</name>
    <dbReference type="NCBI Taxonomy" id="51031"/>
    <lineage>
        <taxon>Eukaryota</taxon>
        <taxon>Metazoa</taxon>
        <taxon>Ecdysozoa</taxon>
        <taxon>Nematoda</taxon>
        <taxon>Chromadorea</taxon>
        <taxon>Rhabditida</taxon>
        <taxon>Rhabditina</taxon>
        <taxon>Rhabditomorpha</taxon>
        <taxon>Strongyloidea</taxon>
        <taxon>Ancylostomatidae</taxon>
        <taxon>Bunostominae</taxon>
        <taxon>Necator</taxon>
    </lineage>
</organism>
<gene>
    <name evidence="10" type="primary">Necator_chrIII.g11831</name>
    <name evidence="10" type="ORF">RB195_011065</name>
</gene>
<dbReference type="Proteomes" id="UP001303046">
    <property type="component" value="Unassembled WGS sequence"/>
</dbReference>
<keyword evidence="2" id="KW-0479">Metal-binding</keyword>
<evidence type="ECO:0000256" key="3">
    <source>
        <dbReference type="ARBA" id="ARBA00022737"/>
    </source>
</evidence>
<feature type="compositionally biased region" description="Polar residues" evidence="8">
    <location>
        <begin position="22"/>
        <end position="37"/>
    </location>
</feature>
<keyword evidence="4 7" id="KW-0863">Zinc-finger</keyword>
<protein>
    <recommendedName>
        <fullName evidence="9">C2H2-type domain-containing protein</fullName>
    </recommendedName>
</protein>
<feature type="compositionally biased region" description="Polar residues" evidence="8">
    <location>
        <begin position="958"/>
        <end position="988"/>
    </location>
</feature>
<feature type="domain" description="C2H2-type" evidence="9">
    <location>
        <begin position="1480"/>
        <end position="1507"/>
    </location>
</feature>
<evidence type="ECO:0000259" key="9">
    <source>
        <dbReference type="PROSITE" id="PS50157"/>
    </source>
</evidence>
<evidence type="ECO:0000256" key="4">
    <source>
        <dbReference type="ARBA" id="ARBA00022771"/>
    </source>
</evidence>
<dbReference type="Gene3D" id="3.30.160.60">
    <property type="entry name" value="Classic Zinc Finger"/>
    <property type="match status" value="2"/>
</dbReference>
<dbReference type="PANTHER" id="PTHR16515:SF49">
    <property type="entry name" value="GASTRULA ZINC FINGER PROTEIN XLCGF49.1-LIKE-RELATED"/>
    <property type="match status" value="1"/>
</dbReference>
<proteinExistence type="predicted"/>
<sequence>MLLVSEKKRNSSKEIEEIMDSIQRNWPSEESTSAKQSSEIDRIPHVDSMEATLLPLSEIQTLAEKPVSASKRTANISKKSSRPSLRRREPVHSNNKNRTRIILSQTPLPKIPKTMAPVPPQTSHSHLVSEAIALATSKGLRGGYIEFLRSNTDESIKRSFDEVKKELTNRQSFLKSATSVVRYLQAARILYNRLDWKERRKYEYAARDRARMEHTSDLQRKGVEDEMPLFINETQTNEKEVMGKNACNMPPSEHLLKDRRSLEDFRRYEACKSRRIHCPLCSLGSERLTNAVHYQGHMLEHHSCAYLFACHFCGLVFPSLDALKAHDGCEEFATALVQRINSSGELEFQMNFATLIMVCTDCGSQLLIRASYIGESSISHWNDIVDFHMLHNAEKLVPLVIYSHEDFTVKMRLRIQTMTSAIKGIQMVCPHCQKSDFDSVDALESHFLSHEESIKRLCPECKLQFSQEAFFREHLLSHLGTKACYLALHLSRICTFITGGVPSCGPNLSSAGALIYGGVSSAVFNSKLSMQFIDVWESSTVRKKSNRRDRKRRSGPACKKDPDEVEDDPLPTDEAAAKLRKLLGDSFDCEGVLRLNSFFYTAVNSKDETEESSRLYNSVSTEYECLVEDRSSGTGTKLADDIARKFSRNCRLAGGKTLSKKHNPSHIGLFSKILMCRRCHCVCVGVKAVFAHLSLCCPELRCDENSQAPFDLDNDLLVFCVYTGNGVPNTRIKCWECSTTVCSVLGLRIHMIVDHGIFLKVEYEPPEAPDLVDDRPAFFSVTSRTINKAIGLTENGSLPVNLEERRKEALMAKMKNQNVLASSPSHFRPATGSPASSTTPHPRKVKSPKKNSTPAACTGKSPVVIFDEASPPSVQILHYMNPPSVQILENENQPSAASVSNGFTELTIEEREIEHGMNGANCVPILDTGTFVTEDVQVFEVSGSSSDHCSRDEAGNKPVSSLPISEPALSSNNEQQKYGDPSNNTTANDVSQVDEVLEAMQETPECELCGLTLRSHDALRKHYKLHTEITSTCYLCDPPCSSLDTAELYLDHIHIKHTTPLDLNKEDFSDYAVCSFCDFNVRKSQVFQHLISDCYMAPCLICGDKLPRKNDRISHRRTHRAVFDRFMCECRRGFSHFSTFAQHQCRTKTLLTVTCTGCDLKFAASLNGGRAKVLGDSAEHFIKEHTKDLHCMLCNNEPLEALREHVLSHLTESSEVCTPERSLLTCKNIDMFVNTTEENLCVELRKSLRERKRSRKGGGSGSEQDTNELMETSDADSAPSVTLEDNTGDEDIVRMDILEESQMDDFHPVEGSNSRDGNSPSVLEKQRQVLAGLLDDLGPPPSVIIIENEAAVIREEREEPQSAVPKSSVADDGEDDILVIDEMGEPLPPSLSTSSLVVHTVNEGDDDLMMLSVVELPTGSISHSIASTREKKYKCSMCSETFLRESTCRHHEQNSHRNDIVSDTCDEVYGVPLGMECFMYLCQQCAVAFEDPQRARKHLAQHMVKGPAFPCEKCSSICLTDSNLRDHHKKHDSGKLSYRCLKCNPNKIYCSESAIYFHLYIEHSVPIIAFCKNCLVGSANLDRIFAHTIMRECSGGNKESPRASLQTLLRSLGFAIASELYFQPNDEAAHKQAEAMKRCSTRATQSYCFLAQAQLTETQKADRYGVEPISLHPFAFRRSVGAQSVVVELVPPYLSPSGADAPLQLRETCLPFLPSDTNPFI</sequence>
<dbReference type="InterPro" id="IPR013087">
    <property type="entry name" value="Znf_C2H2_type"/>
</dbReference>
<dbReference type="SMART" id="SM00355">
    <property type="entry name" value="ZnF_C2H2"/>
    <property type="match status" value="12"/>
</dbReference>